<keyword evidence="11" id="KW-1185">Reference proteome</keyword>
<dbReference type="EMBL" id="LVVL01000001">
    <property type="protein sequence ID" value="OAN16134.1"/>
    <property type="molecule type" value="Genomic_DNA"/>
</dbReference>
<accession>A0ABX2VD33</accession>
<feature type="transmembrane region" description="Helical" evidence="8">
    <location>
        <begin position="286"/>
        <end position="305"/>
    </location>
</feature>
<evidence type="ECO:0000256" key="6">
    <source>
        <dbReference type="ARBA" id="ARBA00022989"/>
    </source>
</evidence>
<feature type="transmembrane region" description="Helical" evidence="8">
    <location>
        <begin position="255"/>
        <end position="279"/>
    </location>
</feature>
<keyword evidence="4" id="KW-0762">Sugar transport</keyword>
<feature type="transmembrane region" description="Helical" evidence="8">
    <location>
        <begin position="102"/>
        <end position="128"/>
    </location>
</feature>
<name>A0ABX2VD33_9BACL</name>
<dbReference type="Pfam" id="PF13303">
    <property type="entry name" value="PTS_EIIC_2"/>
    <property type="match status" value="1"/>
</dbReference>
<feature type="transmembrane region" description="Helical" evidence="8">
    <location>
        <begin position="311"/>
        <end position="332"/>
    </location>
</feature>
<evidence type="ECO:0000256" key="7">
    <source>
        <dbReference type="ARBA" id="ARBA00023136"/>
    </source>
</evidence>
<comment type="subcellular location">
    <subcellularLocation>
        <location evidence="1">Cell membrane</location>
        <topology evidence="1">Multi-pass membrane protein</topology>
    </subcellularLocation>
</comment>
<protein>
    <submittedName>
        <fullName evidence="10">Regulator</fullName>
    </submittedName>
</protein>
<dbReference type="RefSeq" id="WP_051524031.1">
    <property type="nucleotide sequence ID" value="NZ_LVVL01000001.1"/>
</dbReference>
<evidence type="ECO:0000256" key="2">
    <source>
        <dbReference type="ARBA" id="ARBA00022448"/>
    </source>
</evidence>
<feature type="transmembrane region" description="Helical" evidence="8">
    <location>
        <begin position="54"/>
        <end position="72"/>
    </location>
</feature>
<evidence type="ECO:0000256" key="1">
    <source>
        <dbReference type="ARBA" id="ARBA00004651"/>
    </source>
</evidence>
<dbReference type="Proteomes" id="UP000078447">
    <property type="component" value="Unassembled WGS sequence"/>
</dbReference>
<evidence type="ECO:0000313" key="10">
    <source>
        <dbReference type="EMBL" id="OAN16134.1"/>
    </source>
</evidence>
<reference evidence="10 11" key="1">
    <citation type="submission" date="2016-03" db="EMBL/GenBank/DDBJ databases">
        <authorList>
            <person name="Cho S.-Y."/>
            <person name="Lim S."/>
            <person name="Kim H."/>
            <person name="Soh E.H."/>
            <person name="Moon J.S."/>
        </authorList>
    </citation>
    <scope>NUCLEOTIDE SEQUENCE [LARGE SCALE GENOMIC DNA]</scope>
    <source>
        <strain evidence="10 11">KCTC 3810</strain>
    </source>
</reference>
<dbReference type="InterPro" id="IPR003352">
    <property type="entry name" value="PTS_EIIC"/>
</dbReference>
<feature type="transmembrane region" description="Helical" evidence="8">
    <location>
        <begin position="12"/>
        <end position="34"/>
    </location>
</feature>
<feature type="transmembrane region" description="Helical" evidence="8">
    <location>
        <begin position="179"/>
        <end position="203"/>
    </location>
</feature>
<comment type="caution">
    <text evidence="10">The sequence shown here is derived from an EMBL/GenBank/DDBJ whole genome shotgun (WGS) entry which is preliminary data.</text>
</comment>
<evidence type="ECO:0000256" key="8">
    <source>
        <dbReference type="SAM" id="Phobius"/>
    </source>
</evidence>
<feature type="domain" description="Phosphotransferase system EIIC" evidence="9">
    <location>
        <begin position="15"/>
        <end position="348"/>
    </location>
</feature>
<feature type="transmembrane region" description="Helical" evidence="8">
    <location>
        <begin position="215"/>
        <end position="235"/>
    </location>
</feature>
<feature type="transmembrane region" description="Helical" evidence="8">
    <location>
        <begin position="135"/>
        <end position="159"/>
    </location>
</feature>
<evidence type="ECO:0000313" key="11">
    <source>
        <dbReference type="Proteomes" id="UP000078447"/>
    </source>
</evidence>
<sequence>MNTTLKRFDRQFGVHVLNGLSIGILVALIPGALLGELAKALLPYFSPAQHIIDSTALAMRLLPMVIGVAVAMQFKATPIEATTIGLATVVGSGVASRTETAGYLFIGTGDVINAGLTAAVATALVIWLGNRFKTYTVLVIPTLIIVGAGGIGVLTYPFVTKITATIGQVITHFTVLQPVLMGIALAVTFSVLIVSPLSTVGIATAISLSGVAAGAANLGVCAAGFGLAIAGWQANSHGTSIAHFLGSPKIQMANFIRNPIMILPVMCSAAVLGGLAGVLGIQGTPFSAGFGMSGLIGPINALHLMAGGWTWINISLVFGLFIVLPVILCLLFHQLFRRFRPWTNHEQYRLDFD</sequence>
<evidence type="ECO:0000256" key="3">
    <source>
        <dbReference type="ARBA" id="ARBA00022475"/>
    </source>
</evidence>
<keyword evidence="7 8" id="KW-0472">Membrane</keyword>
<feature type="transmembrane region" description="Helical" evidence="8">
    <location>
        <begin position="79"/>
        <end position="96"/>
    </location>
</feature>
<gene>
    <name evidence="10" type="ORF">A3783_09475</name>
</gene>
<proteinExistence type="predicted"/>
<keyword evidence="3" id="KW-1003">Cell membrane</keyword>
<evidence type="ECO:0000259" key="9">
    <source>
        <dbReference type="Pfam" id="PF13303"/>
    </source>
</evidence>
<evidence type="ECO:0000256" key="4">
    <source>
        <dbReference type="ARBA" id="ARBA00022597"/>
    </source>
</evidence>
<evidence type="ECO:0000256" key="5">
    <source>
        <dbReference type="ARBA" id="ARBA00022692"/>
    </source>
</evidence>
<keyword evidence="2" id="KW-0813">Transport</keyword>
<keyword evidence="6 8" id="KW-1133">Transmembrane helix</keyword>
<organism evidence="10 11">
    <name type="scientific">Exiguobacterium undae</name>
    <dbReference type="NCBI Taxonomy" id="169177"/>
    <lineage>
        <taxon>Bacteria</taxon>
        <taxon>Bacillati</taxon>
        <taxon>Bacillota</taxon>
        <taxon>Bacilli</taxon>
        <taxon>Bacillales</taxon>
        <taxon>Bacillales Family XII. Incertae Sedis</taxon>
        <taxon>Exiguobacterium</taxon>
    </lineage>
</organism>
<keyword evidence="5 8" id="KW-0812">Transmembrane</keyword>